<dbReference type="InterPro" id="IPR005135">
    <property type="entry name" value="Endo/exonuclease/phosphatase"/>
</dbReference>
<dbReference type="Proteomes" id="UP000838756">
    <property type="component" value="Unassembled WGS sequence"/>
</dbReference>
<dbReference type="AlphaFoldDB" id="A0A8S4QN85"/>
<comment type="caution">
    <text evidence="2">The sequence shown here is derived from an EMBL/GenBank/DDBJ whole genome shotgun (WGS) entry which is preliminary data.</text>
</comment>
<accession>A0A8S4QN85</accession>
<dbReference type="PANTHER" id="PTHR33273">
    <property type="entry name" value="DOMAIN-CONTAINING PROTEIN, PUTATIVE-RELATED"/>
    <property type="match status" value="1"/>
</dbReference>
<dbReference type="Gene3D" id="3.60.10.10">
    <property type="entry name" value="Endonuclease/exonuclease/phosphatase"/>
    <property type="match status" value="1"/>
</dbReference>
<dbReference type="EMBL" id="CAKXAJ010013860">
    <property type="protein sequence ID" value="CAH2216064.1"/>
    <property type="molecule type" value="Genomic_DNA"/>
</dbReference>
<evidence type="ECO:0000313" key="2">
    <source>
        <dbReference type="EMBL" id="CAH2216064.1"/>
    </source>
</evidence>
<protein>
    <submittedName>
        <fullName evidence="2">Jg619 protein</fullName>
    </submittedName>
</protein>
<dbReference type="Pfam" id="PF03372">
    <property type="entry name" value="Exo_endo_phos"/>
    <property type="match status" value="1"/>
</dbReference>
<gene>
    <name evidence="2" type="primary">jg619</name>
    <name evidence="2" type="ORF">PAEG_LOCUS4133</name>
</gene>
<proteinExistence type="predicted"/>
<dbReference type="GO" id="GO:0003824">
    <property type="term" value="F:catalytic activity"/>
    <property type="evidence" value="ECO:0007669"/>
    <property type="project" value="InterPro"/>
</dbReference>
<keyword evidence="3" id="KW-1185">Reference proteome</keyword>
<dbReference type="SUPFAM" id="SSF56219">
    <property type="entry name" value="DNase I-like"/>
    <property type="match status" value="1"/>
</dbReference>
<reference evidence="2" key="1">
    <citation type="submission" date="2022-03" db="EMBL/GenBank/DDBJ databases">
        <authorList>
            <person name="Lindestad O."/>
        </authorList>
    </citation>
    <scope>NUCLEOTIDE SEQUENCE</scope>
</reference>
<dbReference type="InterPro" id="IPR036691">
    <property type="entry name" value="Endo/exonu/phosph_ase_sf"/>
</dbReference>
<feature type="domain" description="Endonuclease/exonuclease/phosphatase" evidence="1">
    <location>
        <begin position="9"/>
        <end position="214"/>
    </location>
</feature>
<organism evidence="2 3">
    <name type="scientific">Pararge aegeria aegeria</name>
    <dbReference type="NCBI Taxonomy" id="348720"/>
    <lineage>
        <taxon>Eukaryota</taxon>
        <taxon>Metazoa</taxon>
        <taxon>Ecdysozoa</taxon>
        <taxon>Arthropoda</taxon>
        <taxon>Hexapoda</taxon>
        <taxon>Insecta</taxon>
        <taxon>Pterygota</taxon>
        <taxon>Neoptera</taxon>
        <taxon>Endopterygota</taxon>
        <taxon>Lepidoptera</taxon>
        <taxon>Glossata</taxon>
        <taxon>Ditrysia</taxon>
        <taxon>Papilionoidea</taxon>
        <taxon>Nymphalidae</taxon>
        <taxon>Satyrinae</taxon>
        <taxon>Satyrini</taxon>
        <taxon>Parargina</taxon>
        <taxon>Pararge</taxon>
    </lineage>
</organism>
<feature type="non-terminal residue" evidence="2">
    <location>
        <position position="333"/>
    </location>
</feature>
<name>A0A8S4QN85_9NEOP</name>
<dbReference type="PANTHER" id="PTHR33273:SF4">
    <property type="entry name" value="ENDONUCLEASE_EXONUCLEASE_PHOSPHATASE DOMAIN-CONTAINING PROTEIN"/>
    <property type="match status" value="1"/>
</dbReference>
<dbReference type="OrthoDB" id="6927201at2759"/>
<sequence length="333" mass="37483">MANLLRTVYWNANGLTRKATLVRSLLKEQDIDIALINETHLSPRFKLQFPGYFTYRLDDQSPGPTSKRGLAVLVRRRIVHQPIPALQLQSLQALGVELLIAGKPHRLFAIYRPPGSTLILREVHSLLDSPYPTILAGDWNAKHPAWHSRKTCSTGRRLLDDAACQLYEVTGPQSPTHYPFLRTLPPDVIDLVVSKGLENPPALEVLVDELGSDHLPVLATYDAGTHATPQPPPRTRVDWKLFEQKVRESSITRPTTTPEDVESLAKDLTSTIAAAQTQASTTDPDPGPKSPLPYRLRLLIEKKRRLRRQWQSTRCPTLKRQLNRLVEEVGQIL</sequence>
<evidence type="ECO:0000259" key="1">
    <source>
        <dbReference type="Pfam" id="PF03372"/>
    </source>
</evidence>
<evidence type="ECO:0000313" key="3">
    <source>
        <dbReference type="Proteomes" id="UP000838756"/>
    </source>
</evidence>